<keyword evidence="1" id="KW-0812">Transmembrane</keyword>
<gene>
    <name evidence="2" type="ORF">GSF08_10975</name>
</gene>
<dbReference type="Proteomes" id="UP000434036">
    <property type="component" value="Unassembled WGS sequence"/>
</dbReference>
<keyword evidence="1" id="KW-1133">Transmembrane helix</keyword>
<name>A0A6N8U8B8_9FIRM</name>
<protein>
    <recommendedName>
        <fullName evidence="4">DUF3953 domain-containing protein</fullName>
    </recommendedName>
</protein>
<evidence type="ECO:0000313" key="2">
    <source>
        <dbReference type="EMBL" id="MXQ74448.1"/>
    </source>
</evidence>
<keyword evidence="1" id="KW-0472">Membrane</keyword>
<comment type="caution">
    <text evidence="2">The sequence shown here is derived from an EMBL/GenBank/DDBJ whole genome shotgun (WGS) entry which is preliminary data.</text>
</comment>
<feature type="transmembrane region" description="Helical" evidence="1">
    <location>
        <begin position="33"/>
        <end position="51"/>
    </location>
</feature>
<feature type="transmembrane region" description="Helical" evidence="1">
    <location>
        <begin position="63"/>
        <end position="83"/>
    </location>
</feature>
<evidence type="ECO:0008006" key="4">
    <source>
        <dbReference type="Google" id="ProtNLM"/>
    </source>
</evidence>
<proteinExistence type="predicted"/>
<accession>A0A6N8U8B8</accession>
<reference evidence="2 3" key="1">
    <citation type="submission" date="2019-12" db="EMBL/GenBank/DDBJ databases">
        <authorList>
            <person name="Yang R."/>
        </authorList>
    </citation>
    <scope>NUCLEOTIDE SEQUENCE [LARGE SCALE GENOMIC DNA]</scope>
    <source>
        <strain evidence="2 3">DONG20-135</strain>
    </source>
</reference>
<organism evidence="2 3">
    <name type="scientific">Copranaerobaculum intestinale</name>
    <dbReference type="NCBI Taxonomy" id="2692629"/>
    <lineage>
        <taxon>Bacteria</taxon>
        <taxon>Bacillati</taxon>
        <taxon>Bacillota</taxon>
        <taxon>Erysipelotrichia</taxon>
        <taxon>Erysipelotrichales</taxon>
        <taxon>Erysipelotrichaceae</taxon>
        <taxon>Copranaerobaculum</taxon>
    </lineage>
</organism>
<reference evidence="2 3" key="2">
    <citation type="submission" date="2020-01" db="EMBL/GenBank/DDBJ databases">
        <title>Clostridiaceae sp. nov. isolated from the gut of human by culturomics.</title>
        <authorList>
            <person name="Chang Y."/>
        </authorList>
    </citation>
    <scope>NUCLEOTIDE SEQUENCE [LARGE SCALE GENOMIC DNA]</scope>
    <source>
        <strain evidence="2 3">DONG20-135</strain>
    </source>
</reference>
<feature type="transmembrane region" description="Helical" evidence="1">
    <location>
        <begin position="9"/>
        <end position="27"/>
    </location>
</feature>
<evidence type="ECO:0000256" key="1">
    <source>
        <dbReference type="SAM" id="Phobius"/>
    </source>
</evidence>
<dbReference type="RefSeq" id="WP_160625834.1">
    <property type="nucleotide sequence ID" value="NZ_WUUQ01000007.1"/>
</dbReference>
<keyword evidence="3" id="KW-1185">Reference proteome</keyword>
<dbReference type="EMBL" id="WUUQ01000007">
    <property type="protein sequence ID" value="MXQ74448.1"/>
    <property type="molecule type" value="Genomic_DNA"/>
</dbReference>
<dbReference type="AlphaFoldDB" id="A0A6N8U8B8"/>
<evidence type="ECO:0000313" key="3">
    <source>
        <dbReference type="Proteomes" id="UP000434036"/>
    </source>
</evidence>
<sequence length="84" mass="9417">MNEKERRRVIFSIIAAAVFVMTLVGRFELNIGMTFGFFILGISFLMQANYAREDGLDKEMKSNTIVGLVVLAIGVYFFASWLAG</sequence>